<comment type="subcellular location">
    <subcellularLocation>
        <location evidence="1">Membrane</location>
        <topology evidence="1">Multi-pass membrane protein</topology>
    </subcellularLocation>
</comment>
<evidence type="ECO:0000259" key="6">
    <source>
        <dbReference type="Pfam" id="PF07298"/>
    </source>
</evidence>
<dbReference type="PANTHER" id="PTHR35988">
    <property type="entry name" value="15-CIS-ZETA-CAROTENE ISOMERASE, CHLOROPLASTIC"/>
    <property type="match status" value="1"/>
</dbReference>
<keyword evidence="3 5" id="KW-1133">Transmembrane helix</keyword>
<dbReference type="GO" id="GO:0009507">
    <property type="term" value="C:chloroplast"/>
    <property type="evidence" value="ECO:0007669"/>
    <property type="project" value="TreeGrafter"/>
</dbReference>
<keyword evidence="2 5" id="KW-0812">Transmembrane</keyword>
<organism evidence="7 8">
    <name type="scientific">Ensete ventricosum</name>
    <name type="common">Abyssinian banana</name>
    <name type="synonym">Musa ensete</name>
    <dbReference type="NCBI Taxonomy" id="4639"/>
    <lineage>
        <taxon>Eukaryota</taxon>
        <taxon>Viridiplantae</taxon>
        <taxon>Streptophyta</taxon>
        <taxon>Embryophyta</taxon>
        <taxon>Tracheophyta</taxon>
        <taxon>Spermatophyta</taxon>
        <taxon>Magnoliopsida</taxon>
        <taxon>Liliopsida</taxon>
        <taxon>Zingiberales</taxon>
        <taxon>Musaceae</taxon>
        <taxon>Ensete</taxon>
    </lineage>
</organism>
<feature type="domain" description="NnrU" evidence="6">
    <location>
        <begin position="184"/>
        <end position="264"/>
    </location>
</feature>
<evidence type="ECO:0000256" key="3">
    <source>
        <dbReference type="ARBA" id="ARBA00022989"/>
    </source>
</evidence>
<evidence type="ECO:0000256" key="1">
    <source>
        <dbReference type="ARBA" id="ARBA00004141"/>
    </source>
</evidence>
<accession>A0A426ZJ02</accession>
<dbReference type="Proteomes" id="UP000287651">
    <property type="component" value="Unassembled WGS sequence"/>
</dbReference>
<dbReference type="AlphaFoldDB" id="A0A426ZJ02"/>
<sequence>TFLISSASTGRVLRHSRLSSFFWEMASPLLLSISTPLVRFRRRYLYPHNIAAPPLRYPSSLAFLNPFQSRNLWGTNSSNSLHLFGRAHARGTPTGGAESETPILDEARVGEDSAAFELGEQRLSSWAYFTAVLGAVLVALNVLWINPSTGFGTAYIDAVSGLSPSPEVSLDKKLLTCRRIGKVAAVDKPKLHLWETGIMRITRHPQIIWCLAHTIWIGNTVAMAASVGLIAHHIFGVWNGDRRLALRYGQDFEALKSRTRSRPVRSNRIHRQHCIEPRDHIQNEAAKHNCRPPSIIVFLLVPTAVTILRGTP</sequence>
<feature type="transmembrane region" description="Helical" evidence="5">
    <location>
        <begin position="20"/>
        <end position="38"/>
    </location>
</feature>
<protein>
    <recommendedName>
        <fullName evidence="6">NnrU domain-containing protein</fullName>
    </recommendedName>
</protein>
<feature type="non-terminal residue" evidence="7">
    <location>
        <position position="1"/>
    </location>
</feature>
<evidence type="ECO:0000256" key="5">
    <source>
        <dbReference type="SAM" id="Phobius"/>
    </source>
</evidence>
<dbReference type="InterPro" id="IPR009915">
    <property type="entry name" value="NnrU_dom"/>
</dbReference>
<feature type="transmembrane region" description="Helical" evidence="5">
    <location>
        <begin position="215"/>
        <end position="238"/>
    </location>
</feature>
<dbReference type="EMBL" id="AMZH03006387">
    <property type="protein sequence ID" value="RRT63958.1"/>
    <property type="molecule type" value="Genomic_DNA"/>
</dbReference>
<proteinExistence type="predicted"/>
<dbReference type="GO" id="GO:0090471">
    <property type="term" value="F:9,15,9'-tri-cis-zeta-carotene isomerase activity"/>
    <property type="evidence" value="ECO:0007669"/>
    <property type="project" value="TreeGrafter"/>
</dbReference>
<evidence type="ECO:0000256" key="2">
    <source>
        <dbReference type="ARBA" id="ARBA00022692"/>
    </source>
</evidence>
<dbReference type="GO" id="GO:0016020">
    <property type="term" value="C:membrane"/>
    <property type="evidence" value="ECO:0007669"/>
    <property type="project" value="UniProtKB-SubCell"/>
</dbReference>
<dbReference type="GO" id="GO:0016120">
    <property type="term" value="P:carotene biosynthetic process"/>
    <property type="evidence" value="ECO:0007669"/>
    <property type="project" value="TreeGrafter"/>
</dbReference>
<reference evidence="7 8" key="1">
    <citation type="journal article" date="2014" name="Agronomy (Basel)">
        <title>A Draft Genome Sequence for Ensete ventricosum, the Drought-Tolerant Tree Against Hunger.</title>
        <authorList>
            <person name="Harrison J."/>
            <person name="Moore K.A."/>
            <person name="Paszkiewicz K."/>
            <person name="Jones T."/>
            <person name="Grant M."/>
            <person name="Ambacheew D."/>
            <person name="Muzemil S."/>
            <person name="Studholme D.J."/>
        </authorList>
    </citation>
    <scope>NUCLEOTIDE SEQUENCE [LARGE SCALE GENOMIC DNA]</scope>
</reference>
<dbReference type="PANTHER" id="PTHR35988:SF2">
    <property type="entry name" value="15-CIS-ZETA-CAROTENE ISOMERASE, CHLOROPLASTIC"/>
    <property type="match status" value="1"/>
</dbReference>
<evidence type="ECO:0000313" key="8">
    <source>
        <dbReference type="Proteomes" id="UP000287651"/>
    </source>
</evidence>
<dbReference type="Pfam" id="PF07298">
    <property type="entry name" value="NnrU"/>
    <property type="match status" value="1"/>
</dbReference>
<keyword evidence="4 5" id="KW-0472">Membrane</keyword>
<feature type="transmembrane region" description="Helical" evidence="5">
    <location>
        <begin position="126"/>
        <end position="145"/>
    </location>
</feature>
<evidence type="ECO:0000256" key="4">
    <source>
        <dbReference type="ARBA" id="ARBA00023136"/>
    </source>
</evidence>
<name>A0A426ZJ02_ENSVE</name>
<gene>
    <name evidence="7" type="ORF">B296_00020693</name>
</gene>
<comment type="caution">
    <text evidence="7">The sequence shown here is derived from an EMBL/GenBank/DDBJ whole genome shotgun (WGS) entry which is preliminary data.</text>
</comment>
<evidence type="ECO:0000313" key="7">
    <source>
        <dbReference type="EMBL" id="RRT63958.1"/>
    </source>
</evidence>